<dbReference type="AlphaFoldDB" id="A0A377M0N8"/>
<protein>
    <submittedName>
        <fullName evidence="2">Gp16</fullName>
    </submittedName>
</protein>
<organism evidence="2 3">
    <name type="scientific">Enterobacter cloacae</name>
    <dbReference type="NCBI Taxonomy" id="550"/>
    <lineage>
        <taxon>Bacteria</taxon>
        <taxon>Pseudomonadati</taxon>
        <taxon>Pseudomonadota</taxon>
        <taxon>Gammaproteobacteria</taxon>
        <taxon>Enterobacterales</taxon>
        <taxon>Enterobacteriaceae</taxon>
        <taxon>Enterobacter</taxon>
        <taxon>Enterobacter cloacae complex</taxon>
    </lineage>
</organism>
<evidence type="ECO:0000259" key="1">
    <source>
        <dbReference type="Pfam" id="PF09718"/>
    </source>
</evidence>
<dbReference type="EMBL" id="UGJB01000004">
    <property type="protein sequence ID" value="STQ11463.1"/>
    <property type="molecule type" value="Genomic_DNA"/>
</dbReference>
<proteinExistence type="predicted"/>
<accession>A0A377M0N8</accession>
<reference evidence="2 3" key="1">
    <citation type="submission" date="2018-06" db="EMBL/GenBank/DDBJ databases">
        <authorList>
            <consortium name="Pathogen Informatics"/>
            <person name="Doyle S."/>
        </authorList>
    </citation>
    <scope>NUCLEOTIDE SEQUENCE [LARGE SCALE GENOMIC DNA]</scope>
    <source>
        <strain evidence="2 3">NCTC10005</strain>
    </source>
</reference>
<feature type="domain" description="Bacteriophage tail tape measure C-terminal" evidence="1">
    <location>
        <begin position="1"/>
        <end position="44"/>
    </location>
</feature>
<gene>
    <name evidence="2" type="ORF">NCTC10005_04238</name>
</gene>
<name>A0A377M0N8_ENTCL</name>
<dbReference type="Proteomes" id="UP000255106">
    <property type="component" value="Unassembled WGS sequence"/>
</dbReference>
<dbReference type="InterPro" id="IPR006431">
    <property type="entry name" value="Phage_tape_meas_C"/>
</dbReference>
<evidence type="ECO:0000313" key="2">
    <source>
        <dbReference type="EMBL" id="STQ11463.1"/>
    </source>
</evidence>
<sequence>MKSAATSTFDGIGQNMADMLTRGKADWADFTRSTLSMLTQILLNRRW</sequence>
<dbReference type="Pfam" id="PF09718">
    <property type="entry name" value="Tape_meas_lam_C"/>
    <property type="match status" value="1"/>
</dbReference>
<evidence type="ECO:0000313" key="3">
    <source>
        <dbReference type="Proteomes" id="UP000255106"/>
    </source>
</evidence>